<dbReference type="InterPro" id="IPR029058">
    <property type="entry name" value="AB_hydrolase_fold"/>
</dbReference>
<dbReference type="PANTHER" id="PTHR46331">
    <property type="entry name" value="VALACYCLOVIR HYDROLASE"/>
    <property type="match status" value="1"/>
</dbReference>
<dbReference type="EMBL" id="CP055156">
    <property type="protein sequence ID" value="QNF34486.1"/>
    <property type="molecule type" value="Genomic_DNA"/>
</dbReference>
<dbReference type="RefSeq" id="WP_185270965.1">
    <property type="nucleotide sequence ID" value="NZ_CP055156.1"/>
</dbReference>
<feature type="chain" id="PRO_5029013163" evidence="1">
    <location>
        <begin position="19"/>
        <end position="543"/>
    </location>
</feature>
<gene>
    <name evidence="3" type="ORF">HUW51_17780</name>
</gene>
<accession>A0A7G7GBF2</accession>
<reference evidence="3 4" key="1">
    <citation type="journal article" date="2018" name="Int. J. Syst. Evol. Microbiol.">
        <title>Adhaeribacter swui sp. nov., isolated from wet mud.</title>
        <authorList>
            <person name="Kim D.U."/>
            <person name="Kim K.W."/>
            <person name="Kang M.S."/>
            <person name="Kim J.Y."/>
            <person name="Jang J.H."/>
            <person name="Kim M.K."/>
        </authorList>
    </citation>
    <scope>NUCLEOTIDE SEQUENCE [LARGE SCALE GENOMIC DNA]</scope>
    <source>
        <strain evidence="3 4">KCTC 52873</strain>
    </source>
</reference>
<evidence type="ECO:0000313" key="4">
    <source>
        <dbReference type="Proteomes" id="UP000515237"/>
    </source>
</evidence>
<dbReference type="PRINTS" id="PR00111">
    <property type="entry name" value="ABHYDROLASE"/>
</dbReference>
<dbReference type="InterPro" id="IPR000073">
    <property type="entry name" value="AB_hydrolase_1"/>
</dbReference>
<dbReference type="Gene3D" id="3.40.50.1820">
    <property type="entry name" value="alpha/beta hydrolase"/>
    <property type="match status" value="1"/>
</dbReference>
<dbReference type="Proteomes" id="UP000515237">
    <property type="component" value="Chromosome"/>
</dbReference>
<dbReference type="SUPFAM" id="SSF53474">
    <property type="entry name" value="alpha/beta-Hydrolases"/>
    <property type="match status" value="1"/>
</dbReference>
<dbReference type="Pfam" id="PF13715">
    <property type="entry name" value="CarbopepD_reg_2"/>
    <property type="match status" value="1"/>
</dbReference>
<evidence type="ECO:0000313" key="3">
    <source>
        <dbReference type="EMBL" id="QNF34486.1"/>
    </source>
</evidence>
<evidence type="ECO:0000259" key="2">
    <source>
        <dbReference type="Pfam" id="PF00561"/>
    </source>
</evidence>
<keyword evidence="4" id="KW-1185">Reference proteome</keyword>
<keyword evidence="3" id="KW-0378">Hydrolase</keyword>
<evidence type="ECO:0000256" key="1">
    <source>
        <dbReference type="SAM" id="SignalP"/>
    </source>
</evidence>
<feature type="signal peptide" evidence="1">
    <location>
        <begin position="1"/>
        <end position="18"/>
    </location>
</feature>
<dbReference type="SUPFAM" id="SSF49464">
    <property type="entry name" value="Carboxypeptidase regulatory domain-like"/>
    <property type="match status" value="1"/>
</dbReference>
<dbReference type="Gene3D" id="2.60.40.1120">
    <property type="entry name" value="Carboxypeptidase-like, regulatory domain"/>
    <property type="match status" value="1"/>
</dbReference>
<dbReference type="GO" id="GO:0017171">
    <property type="term" value="F:serine hydrolase activity"/>
    <property type="evidence" value="ECO:0007669"/>
    <property type="project" value="TreeGrafter"/>
</dbReference>
<dbReference type="AlphaFoldDB" id="A0A7G7GBF2"/>
<protein>
    <submittedName>
        <fullName evidence="3">Alpha/beta fold hydrolase</fullName>
    </submittedName>
</protein>
<sequence length="543" mass="61179">MFKILCLVISLITFHTYAQTSITGIITNNHNEPIPYCSIGIKGVKVGAMSDANGNYHLVIPDEINQPIIFSAIGYVNTSKSKDELLTSSNVILEYNPILLKTVVIKPKKMKEKIIGQKTRPMVTFSKMFDQNVPTIEQGNIFNIYPETELKSYSFFIIPSSRFEEITLKLNIYSIKENIPEKLLLSENIIYKTNSTGWQKIDLTQYKLVYNDLKQIALTLQLVDHKPLENSDFIFGISAKKSISDNLLFRYQNQGNWEKSKGVFIANLDISYVKKNKIMEPSEKENDDQLQNDADTQSVINYYINSENANQTNYGKDKSGKFINIGDAEIYYESYGTGEPLVLLHGNNGSISEFYKLIPELAKHFQVIALDTRGQGKSPDLTTSDYTYELFANDLLQVIQHLDLGKVNLVGWSDGGITGLIFNAAHPEKVNKLITIGANLSPDGIDDGLIATFKEQLAEQQGNSRLIKLMLNHPHITPNQLKKIQSPVLVLAGSDDVIKEAHTKLIHQSIKDAKLEIISNATHYIPFEQPDQLNKLIIDFLQK</sequence>
<dbReference type="KEGG" id="aswu:HUW51_17780"/>
<dbReference type="Pfam" id="PF00561">
    <property type="entry name" value="Abhydrolase_1"/>
    <property type="match status" value="1"/>
</dbReference>
<name>A0A7G7GBF2_9BACT</name>
<dbReference type="InterPro" id="IPR008969">
    <property type="entry name" value="CarboxyPept-like_regulatory"/>
</dbReference>
<dbReference type="PANTHER" id="PTHR46331:SF2">
    <property type="entry name" value="VALACYCLOVIR HYDROLASE"/>
    <property type="match status" value="1"/>
</dbReference>
<organism evidence="3 4">
    <name type="scientific">Adhaeribacter swui</name>
    <dbReference type="NCBI Taxonomy" id="2086471"/>
    <lineage>
        <taxon>Bacteria</taxon>
        <taxon>Pseudomonadati</taxon>
        <taxon>Bacteroidota</taxon>
        <taxon>Cytophagia</taxon>
        <taxon>Cytophagales</taxon>
        <taxon>Hymenobacteraceae</taxon>
        <taxon>Adhaeribacter</taxon>
    </lineage>
</organism>
<keyword evidence="1" id="KW-0732">Signal</keyword>
<proteinExistence type="predicted"/>
<feature type="domain" description="AB hydrolase-1" evidence="2">
    <location>
        <begin position="340"/>
        <end position="443"/>
    </location>
</feature>